<dbReference type="Proteomes" id="UP001219355">
    <property type="component" value="Chromosome 3"/>
</dbReference>
<gene>
    <name evidence="2" type="ORF">PRK78_005699</name>
</gene>
<evidence type="ECO:0000313" key="3">
    <source>
        <dbReference type="Proteomes" id="UP001219355"/>
    </source>
</evidence>
<proteinExistence type="predicted"/>
<evidence type="ECO:0000313" key="2">
    <source>
        <dbReference type="EMBL" id="WEW60214.1"/>
    </source>
</evidence>
<protein>
    <submittedName>
        <fullName evidence="2">Uncharacterized protein</fullName>
    </submittedName>
</protein>
<organism evidence="2 3">
    <name type="scientific">Emydomyces testavorans</name>
    <dbReference type="NCBI Taxonomy" id="2070801"/>
    <lineage>
        <taxon>Eukaryota</taxon>
        <taxon>Fungi</taxon>
        <taxon>Dikarya</taxon>
        <taxon>Ascomycota</taxon>
        <taxon>Pezizomycotina</taxon>
        <taxon>Eurotiomycetes</taxon>
        <taxon>Eurotiomycetidae</taxon>
        <taxon>Onygenales</taxon>
        <taxon>Nannizziopsiaceae</taxon>
        <taxon>Emydomyces</taxon>
    </lineage>
</organism>
<sequence length="163" mass="17596">MSTSRPADPHNPKPNVTYMGMCMYGIGAGILGVAAMTASQKIEQYFTGRPTSLVPGRALESLLRLTPRTADDGDMFALNLVMNCTEGAVAGVARAAMSVNGMRGPVAEFLFVGVRVVVDGALEVWSGVGEWPWYWSANEQVLELLHKTVYAVSTGYLVDSWLH</sequence>
<keyword evidence="3" id="KW-1185">Reference proteome</keyword>
<keyword evidence="1" id="KW-0812">Transmembrane</keyword>
<dbReference type="EMBL" id="CP120629">
    <property type="protein sequence ID" value="WEW60214.1"/>
    <property type="molecule type" value="Genomic_DNA"/>
</dbReference>
<evidence type="ECO:0000256" key="1">
    <source>
        <dbReference type="SAM" id="Phobius"/>
    </source>
</evidence>
<reference evidence="2" key="1">
    <citation type="submission" date="2023-03" db="EMBL/GenBank/DDBJ databases">
        <title>Emydomyces testavorans Genome Sequence.</title>
        <authorList>
            <person name="Hoyer L."/>
        </authorList>
    </citation>
    <scope>NUCLEOTIDE SEQUENCE</scope>
    <source>
        <strain evidence="2">16-2883</strain>
    </source>
</reference>
<dbReference type="AlphaFoldDB" id="A0AAF0DL24"/>
<keyword evidence="1" id="KW-0472">Membrane</keyword>
<feature type="transmembrane region" description="Helical" evidence="1">
    <location>
        <begin position="16"/>
        <end position="36"/>
    </location>
</feature>
<accession>A0AAF0DL24</accession>
<name>A0AAF0DL24_9EURO</name>
<keyword evidence="1" id="KW-1133">Transmembrane helix</keyword>